<gene>
    <name evidence="2" type="ORF">ACFSCZ_09045</name>
</gene>
<accession>A0ABW4KG16</accession>
<evidence type="ECO:0000259" key="1">
    <source>
        <dbReference type="PROSITE" id="PS50965"/>
    </source>
</evidence>
<dbReference type="RefSeq" id="WP_380773582.1">
    <property type="nucleotide sequence ID" value="NZ_JBHUEO010000020.1"/>
</dbReference>
<reference evidence="3" key="1">
    <citation type="journal article" date="2019" name="Int. J. Syst. Evol. Microbiol.">
        <title>The Global Catalogue of Microorganisms (GCM) 10K type strain sequencing project: providing services to taxonomists for standard genome sequencing and annotation.</title>
        <authorList>
            <consortium name="The Broad Institute Genomics Platform"/>
            <consortium name="The Broad Institute Genome Sequencing Center for Infectious Disease"/>
            <person name="Wu L."/>
            <person name="Ma J."/>
        </authorList>
    </citation>
    <scope>NUCLEOTIDE SEQUENCE [LARGE SCALE GENOMIC DNA]</scope>
    <source>
        <strain evidence="3">CGMCC 1.12295</strain>
    </source>
</reference>
<keyword evidence="3" id="KW-1185">Reference proteome</keyword>
<dbReference type="Pfam" id="PF08378">
    <property type="entry name" value="NERD"/>
    <property type="match status" value="1"/>
</dbReference>
<evidence type="ECO:0000313" key="2">
    <source>
        <dbReference type="EMBL" id="MFD1706875.1"/>
    </source>
</evidence>
<evidence type="ECO:0000313" key="3">
    <source>
        <dbReference type="Proteomes" id="UP001597301"/>
    </source>
</evidence>
<comment type="caution">
    <text evidence="2">The sequence shown here is derived from an EMBL/GenBank/DDBJ whole genome shotgun (WGS) entry which is preliminary data.</text>
</comment>
<proteinExistence type="predicted"/>
<dbReference type="InterPro" id="IPR011528">
    <property type="entry name" value="NERD"/>
</dbReference>
<protein>
    <submittedName>
        <fullName evidence="2">Nuclease-related domain-containing protein</fullName>
    </submittedName>
</protein>
<dbReference type="Proteomes" id="UP001597301">
    <property type="component" value="Unassembled WGS sequence"/>
</dbReference>
<sequence length="329" mass="38366">MIVKTRDPDEKVLKLEALIRRLPRHHLKLADLKSELANRRSGIRGEKSIDYHLTFLPDKEYYILHDLRLQNGLGYYFQMDTLILSPYFMTLLEINNYSGHIVLDHTFEQLIQFTNHGDKRVLPNPIPQLNRQEAQLKSWLASRKFNLPPIEPLAVMSNPSAFIESRNNTPFSQQIIHSYSIDSKIKEFQNKYHKEIFSKNTIYALTKLFMNKHTPGSYHPLREFQISVREILKGVHCPKCSFLPMNRTHGTWTCPSCKGVSKNAHIAALADYILLIGDTITNPQMQEFLQLPNRHVVHRLLSELKLKHEGGTRYRKYLLPYSLIPLQNK</sequence>
<feature type="domain" description="NERD" evidence="1">
    <location>
        <begin position="41"/>
        <end position="159"/>
    </location>
</feature>
<dbReference type="PROSITE" id="PS50965">
    <property type="entry name" value="NERD"/>
    <property type="match status" value="1"/>
</dbReference>
<name>A0ABW4KG16_9BACI</name>
<organism evidence="2 3">
    <name type="scientific">Siminovitchia sediminis</name>
    <dbReference type="NCBI Taxonomy" id="1274353"/>
    <lineage>
        <taxon>Bacteria</taxon>
        <taxon>Bacillati</taxon>
        <taxon>Bacillota</taxon>
        <taxon>Bacilli</taxon>
        <taxon>Bacillales</taxon>
        <taxon>Bacillaceae</taxon>
        <taxon>Siminovitchia</taxon>
    </lineage>
</organism>
<dbReference type="EMBL" id="JBHUEO010000020">
    <property type="protein sequence ID" value="MFD1706875.1"/>
    <property type="molecule type" value="Genomic_DNA"/>
</dbReference>